<dbReference type="STRING" id="387005.A0A183HRM0"/>
<accession>A0A183HRM0</accession>
<evidence type="ECO:0000256" key="1">
    <source>
        <dbReference type="SAM" id="MobiDB-lite"/>
    </source>
</evidence>
<reference evidence="2 3" key="2">
    <citation type="submission" date="2018-11" db="EMBL/GenBank/DDBJ databases">
        <authorList>
            <consortium name="Pathogen Informatics"/>
        </authorList>
    </citation>
    <scope>NUCLEOTIDE SEQUENCE [LARGE SCALE GENOMIC DNA]</scope>
</reference>
<keyword evidence="3" id="KW-1185">Reference proteome</keyword>
<gene>
    <name evidence="2" type="ORF">OFLC_LOCUS10132</name>
</gene>
<organism evidence="4">
    <name type="scientific">Onchocerca flexuosa</name>
    <dbReference type="NCBI Taxonomy" id="387005"/>
    <lineage>
        <taxon>Eukaryota</taxon>
        <taxon>Metazoa</taxon>
        <taxon>Ecdysozoa</taxon>
        <taxon>Nematoda</taxon>
        <taxon>Chromadorea</taxon>
        <taxon>Rhabditida</taxon>
        <taxon>Spirurina</taxon>
        <taxon>Spiruromorpha</taxon>
        <taxon>Filarioidea</taxon>
        <taxon>Onchocercidae</taxon>
        <taxon>Onchocerca</taxon>
    </lineage>
</organism>
<feature type="region of interest" description="Disordered" evidence="1">
    <location>
        <begin position="1"/>
        <end position="44"/>
    </location>
</feature>
<evidence type="ECO:0000313" key="4">
    <source>
        <dbReference type="WBParaSite" id="OFLC_0001013101-mRNA-1"/>
    </source>
</evidence>
<proteinExistence type="predicted"/>
<protein>
    <submittedName>
        <fullName evidence="4">CTNNB1_binding domain-containing protein</fullName>
    </submittedName>
</protein>
<evidence type="ECO:0000313" key="2">
    <source>
        <dbReference type="EMBL" id="VDO66108.1"/>
    </source>
</evidence>
<dbReference type="Proteomes" id="UP000267606">
    <property type="component" value="Unassembled WGS sequence"/>
</dbReference>
<sequence>MSSKSELEDVVESVESPESKFDLDEDDEQTPYPSTPSKRQNMDCFHENLNFSNVPEIPLPSVFHG</sequence>
<reference evidence="4" key="1">
    <citation type="submission" date="2016-06" db="UniProtKB">
        <authorList>
            <consortium name="WormBaseParasite"/>
        </authorList>
    </citation>
    <scope>IDENTIFICATION</scope>
</reference>
<evidence type="ECO:0000313" key="3">
    <source>
        <dbReference type="Proteomes" id="UP000267606"/>
    </source>
</evidence>
<name>A0A183HRM0_9BILA</name>
<dbReference type="EMBL" id="UZAJ01013210">
    <property type="protein sequence ID" value="VDO66108.1"/>
    <property type="molecule type" value="Genomic_DNA"/>
</dbReference>
<dbReference type="WBParaSite" id="OFLC_0001013101-mRNA-1">
    <property type="protein sequence ID" value="OFLC_0001013101-mRNA-1"/>
    <property type="gene ID" value="OFLC_0001013101"/>
</dbReference>
<dbReference type="AlphaFoldDB" id="A0A183HRM0"/>